<feature type="region of interest" description="Disordered" evidence="1">
    <location>
        <begin position="401"/>
        <end position="436"/>
    </location>
</feature>
<reference evidence="2" key="1">
    <citation type="submission" date="2023-07" db="EMBL/GenBank/DDBJ databases">
        <authorList>
            <consortium name="CYATHOMIX"/>
        </authorList>
    </citation>
    <scope>NUCLEOTIDE SEQUENCE</scope>
    <source>
        <strain evidence="2">N/A</strain>
    </source>
</reference>
<comment type="caution">
    <text evidence="2">The sequence shown here is derived from an EMBL/GenBank/DDBJ whole genome shotgun (WGS) entry which is preliminary data.</text>
</comment>
<gene>
    <name evidence="2" type="ORF">CYNAS_LOCUS12702</name>
</gene>
<evidence type="ECO:0000313" key="2">
    <source>
        <dbReference type="EMBL" id="CAJ0600719.1"/>
    </source>
</evidence>
<name>A0AA36GZ16_CYLNA</name>
<evidence type="ECO:0000313" key="3">
    <source>
        <dbReference type="Proteomes" id="UP001176961"/>
    </source>
</evidence>
<feature type="compositionally biased region" description="Low complexity" evidence="1">
    <location>
        <begin position="409"/>
        <end position="421"/>
    </location>
</feature>
<dbReference type="Proteomes" id="UP001176961">
    <property type="component" value="Unassembled WGS sequence"/>
</dbReference>
<dbReference type="EMBL" id="CATQJL010000259">
    <property type="protein sequence ID" value="CAJ0600719.1"/>
    <property type="molecule type" value="Genomic_DNA"/>
</dbReference>
<proteinExistence type="predicted"/>
<feature type="non-terminal residue" evidence="2">
    <location>
        <position position="436"/>
    </location>
</feature>
<evidence type="ECO:0000256" key="1">
    <source>
        <dbReference type="SAM" id="MobiDB-lite"/>
    </source>
</evidence>
<accession>A0AA36GZ16</accession>
<keyword evidence="3" id="KW-1185">Reference proteome</keyword>
<dbReference type="AlphaFoldDB" id="A0AA36GZ16"/>
<sequence>MGLFDNLNRTTHDNGFAVGSSGKFYSTGSQTFNHWLNNTKFADTLRQATYDAAGVSPSGKVTGKPSGVLGSLAAPVSDLVDTAQSKVNGAIWSAKQAGEQLSQEPTVKGFLGLEVGSSGKFYSTGSQTFNHWLNNTKFADTLRQATYDAAGVSPSGKVTGKPSGVLGSLAAPVSDLVDTAQSKVNGAIWSAKQAGEQLSQEPTVKGFLGLEVGSSGKFYSTGSQTFNHWLNNTKFADTLRQATYDAAGVSPSGKVTGKPSGVLGSLAAPVSDLVDTAQSKVNGAIWSAKQAGEQLSQEPTVKGFLGLEVGSSGKFYSTGSQTFNHWLNNTKFADTLRQATYDAAGVSPSGKVTGKPSGVLGSLAAPVSDLVDTAQSKVNGAIWSAKQAGEQLSQEPTVKGFLGLEGTVPPSSGSGSGSFSPVAAVPSDGGTPVPAQ</sequence>
<organism evidence="2 3">
    <name type="scientific">Cylicocyclus nassatus</name>
    <name type="common">Nematode worm</name>
    <dbReference type="NCBI Taxonomy" id="53992"/>
    <lineage>
        <taxon>Eukaryota</taxon>
        <taxon>Metazoa</taxon>
        <taxon>Ecdysozoa</taxon>
        <taxon>Nematoda</taxon>
        <taxon>Chromadorea</taxon>
        <taxon>Rhabditida</taxon>
        <taxon>Rhabditina</taxon>
        <taxon>Rhabditomorpha</taxon>
        <taxon>Strongyloidea</taxon>
        <taxon>Strongylidae</taxon>
        <taxon>Cylicocyclus</taxon>
    </lineage>
</organism>
<protein>
    <submittedName>
        <fullName evidence="2">Uncharacterized protein</fullName>
    </submittedName>
</protein>